<feature type="compositionally biased region" description="Basic and acidic residues" evidence="1">
    <location>
        <begin position="393"/>
        <end position="409"/>
    </location>
</feature>
<gene>
    <name evidence="2" type="ORF">CEUTPL_LOCUS13705</name>
</gene>
<feature type="region of interest" description="Disordered" evidence="1">
    <location>
        <begin position="376"/>
        <end position="443"/>
    </location>
</feature>
<dbReference type="PANTHER" id="PTHR34239">
    <property type="entry name" value="APPLE DOMAIN-CONTAINING PROTEIN"/>
    <property type="match status" value="1"/>
</dbReference>
<dbReference type="PANTHER" id="PTHR34239:SF2">
    <property type="entry name" value="TRANSPOSABLE ELEMENT P TRANSPOSASE_THAP9 CONSERVED DOMAIN-CONTAINING PROTEIN"/>
    <property type="match status" value="1"/>
</dbReference>
<name>A0A9P0DN15_9CUCU</name>
<feature type="compositionally biased region" description="Basic residues" evidence="1">
    <location>
        <begin position="36"/>
        <end position="50"/>
    </location>
</feature>
<keyword evidence="3" id="KW-1185">Reference proteome</keyword>
<accession>A0A9P0DN15</accession>
<evidence type="ECO:0000256" key="1">
    <source>
        <dbReference type="SAM" id="MobiDB-lite"/>
    </source>
</evidence>
<sequence>MKKHKKRDRSSSSDDELSKKELLRRIHKLERSQERRRSRSRTYSSKRHRRSESSVRSRSRRLESGDRRRLTRSPTQTRKVDSSPSRHRQRSWVERGELSSCSCDRSRFSSRSVETVESTGTHSARRRRSFSAERYSYVSTNADATNNEGFNLHVENLVRPNSPDNITAEGGHSPSLIINNDVELGDDFLAILGSDPKECGKSTFQLHKAISSRWDHILSNGLSDEDKRVLNDRHKIPENLPLLVPSEVNAEILAIMSALHKKRDSGYSAIQNQISHGLSALGQGLKIILEEGNNFPKELKENLMTPLWDSGKILTNLFFSLSQTRRTLISQTVNRQVKDIIEKSVPDTSLFGLDFGEKIKSARMLEKTSKDLLATPAFTRVPSTSTSTNKKYTSGERRGGRRSIPENRYRPGRPGRGTKPYKGQQSSRHEKFYIPGKTSNSAHNTRWRRTLPWLQQNYLECITAEKLPRKYITNRTSIIISWNA</sequence>
<protein>
    <submittedName>
        <fullName evidence="2">Uncharacterized protein</fullName>
    </submittedName>
</protein>
<feature type="compositionally biased region" description="Basic and acidic residues" evidence="1">
    <location>
        <begin position="9"/>
        <end position="35"/>
    </location>
</feature>
<dbReference type="Proteomes" id="UP001152799">
    <property type="component" value="Chromosome 9"/>
</dbReference>
<feature type="compositionally biased region" description="Low complexity" evidence="1">
    <location>
        <begin position="383"/>
        <end position="392"/>
    </location>
</feature>
<feature type="compositionally biased region" description="Basic and acidic residues" evidence="1">
    <location>
        <begin position="51"/>
        <end position="68"/>
    </location>
</feature>
<evidence type="ECO:0000313" key="3">
    <source>
        <dbReference type="Proteomes" id="UP001152799"/>
    </source>
</evidence>
<feature type="region of interest" description="Disordered" evidence="1">
    <location>
        <begin position="1"/>
        <end position="94"/>
    </location>
</feature>
<dbReference type="EMBL" id="OU892285">
    <property type="protein sequence ID" value="CAH1135342.1"/>
    <property type="molecule type" value="Genomic_DNA"/>
</dbReference>
<dbReference type="AlphaFoldDB" id="A0A9P0DN15"/>
<evidence type="ECO:0000313" key="2">
    <source>
        <dbReference type="EMBL" id="CAH1135342.1"/>
    </source>
</evidence>
<organism evidence="2 3">
    <name type="scientific">Ceutorhynchus assimilis</name>
    <name type="common">cabbage seed weevil</name>
    <dbReference type="NCBI Taxonomy" id="467358"/>
    <lineage>
        <taxon>Eukaryota</taxon>
        <taxon>Metazoa</taxon>
        <taxon>Ecdysozoa</taxon>
        <taxon>Arthropoda</taxon>
        <taxon>Hexapoda</taxon>
        <taxon>Insecta</taxon>
        <taxon>Pterygota</taxon>
        <taxon>Neoptera</taxon>
        <taxon>Endopterygota</taxon>
        <taxon>Coleoptera</taxon>
        <taxon>Polyphaga</taxon>
        <taxon>Cucujiformia</taxon>
        <taxon>Curculionidae</taxon>
        <taxon>Ceutorhynchinae</taxon>
        <taxon>Ceutorhynchus</taxon>
    </lineage>
</organism>
<proteinExistence type="predicted"/>
<dbReference type="OrthoDB" id="6758874at2759"/>
<reference evidence="2" key="1">
    <citation type="submission" date="2022-01" db="EMBL/GenBank/DDBJ databases">
        <authorList>
            <person name="King R."/>
        </authorList>
    </citation>
    <scope>NUCLEOTIDE SEQUENCE</scope>
</reference>